<evidence type="ECO:0000313" key="6">
    <source>
        <dbReference type="Proteomes" id="UP000007875"/>
    </source>
</evidence>
<dbReference type="eggNOG" id="KOG1325">
    <property type="taxonomic scope" value="Eukaryota"/>
</dbReference>
<reference evidence="5" key="3">
    <citation type="submission" date="2025-09" db="UniProtKB">
        <authorList>
            <consortium name="Ensembl"/>
        </authorList>
    </citation>
    <scope>IDENTIFICATION</scope>
</reference>
<dbReference type="Proteomes" id="UP000007875">
    <property type="component" value="Unassembled WGS sequence"/>
</dbReference>
<dbReference type="PROSITE" id="PS51210">
    <property type="entry name" value="PLA2C"/>
    <property type="match status" value="1"/>
</dbReference>
<reference evidence="5" key="2">
    <citation type="submission" date="2025-08" db="UniProtKB">
        <authorList>
            <consortium name="Ensembl"/>
        </authorList>
    </citation>
    <scope>IDENTIFICATION</scope>
</reference>
<keyword evidence="1 3" id="KW-0378">Hydrolase</keyword>
<dbReference type="InterPro" id="IPR002642">
    <property type="entry name" value="LysoPLipase_cat_dom"/>
</dbReference>
<evidence type="ECO:0000259" key="4">
    <source>
        <dbReference type="PROSITE" id="PS51210"/>
    </source>
</evidence>
<organism evidence="5 6">
    <name type="scientific">Ciona savignyi</name>
    <name type="common">Pacific transparent sea squirt</name>
    <dbReference type="NCBI Taxonomy" id="51511"/>
    <lineage>
        <taxon>Eukaryota</taxon>
        <taxon>Metazoa</taxon>
        <taxon>Chordata</taxon>
        <taxon>Tunicata</taxon>
        <taxon>Ascidiacea</taxon>
        <taxon>Phlebobranchia</taxon>
        <taxon>Cionidae</taxon>
        <taxon>Ciona</taxon>
    </lineage>
</organism>
<dbReference type="GO" id="GO:0047498">
    <property type="term" value="F:calcium-dependent phospholipase A2 activity"/>
    <property type="evidence" value="ECO:0007669"/>
    <property type="project" value="TreeGrafter"/>
</dbReference>
<dbReference type="PANTHER" id="PTHR10728">
    <property type="entry name" value="CYTOSOLIC PHOSPHOLIPASE A2"/>
    <property type="match status" value="1"/>
</dbReference>
<evidence type="ECO:0000256" key="1">
    <source>
        <dbReference type="ARBA" id="ARBA00022801"/>
    </source>
</evidence>
<dbReference type="HOGENOM" id="CLU_106333_0_0_1"/>
<dbReference type="InParanoid" id="H2Y9S3"/>
<evidence type="ECO:0000256" key="3">
    <source>
        <dbReference type="PROSITE-ProRule" id="PRU00555"/>
    </source>
</evidence>
<dbReference type="GO" id="GO:0005509">
    <property type="term" value="F:calcium ion binding"/>
    <property type="evidence" value="ECO:0007669"/>
    <property type="project" value="TreeGrafter"/>
</dbReference>
<dbReference type="SUPFAM" id="SSF52151">
    <property type="entry name" value="FabD/lysophospholipase-like"/>
    <property type="match status" value="1"/>
</dbReference>
<proteinExistence type="predicted"/>
<dbReference type="GeneTree" id="ENSGT01030000234606"/>
<evidence type="ECO:0000313" key="5">
    <source>
        <dbReference type="Ensembl" id="ENSCSAVP00000002071.1"/>
    </source>
</evidence>
<dbReference type="AlphaFoldDB" id="H2Y9S3"/>
<name>H2Y9S3_CIOSA</name>
<keyword evidence="6" id="KW-1185">Reference proteome</keyword>
<protein>
    <recommendedName>
        <fullName evidence="4">PLA2c domain-containing protein</fullName>
    </recommendedName>
</protein>
<dbReference type="GO" id="GO:0005829">
    <property type="term" value="C:cytosol"/>
    <property type="evidence" value="ECO:0007669"/>
    <property type="project" value="TreeGrafter"/>
</dbReference>
<reference evidence="6" key="1">
    <citation type="submission" date="2003-08" db="EMBL/GenBank/DDBJ databases">
        <authorList>
            <person name="Birren B."/>
            <person name="Nusbaum C."/>
            <person name="Abebe A."/>
            <person name="Abouelleil A."/>
            <person name="Adekoya E."/>
            <person name="Ait-zahra M."/>
            <person name="Allen N."/>
            <person name="Allen T."/>
            <person name="An P."/>
            <person name="Anderson M."/>
            <person name="Anderson S."/>
            <person name="Arachchi H."/>
            <person name="Armbruster J."/>
            <person name="Bachantsang P."/>
            <person name="Baldwin J."/>
            <person name="Barry A."/>
            <person name="Bayul T."/>
            <person name="Blitshsteyn B."/>
            <person name="Bloom T."/>
            <person name="Blye J."/>
            <person name="Boguslavskiy L."/>
            <person name="Borowsky M."/>
            <person name="Boukhgalter B."/>
            <person name="Brunache A."/>
            <person name="Butler J."/>
            <person name="Calixte N."/>
            <person name="Calvo S."/>
            <person name="Camarata J."/>
            <person name="Campo K."/>
            <person name="Chang J."/>
            <person name="Cheshatsang Y."/>
            <person name="Citroen M."/>
            <person name="Collymore A."/>
            <person name="Considine T."/>
            <person name="Cook A."/>
            <person name="Cooke P."/>
            <person name="Corum B."/>
            <person name="Cuomo C."/>
            <person name="David R."/>
            <person name="Dawoe T."/>
            <person name="Degray S."/>
            <person name="Dodge S."/>
            <person name="Dooley K."/>
            <person name="Dorje P."/>
            <person name="Dorjee K."/>
            <person name="Dorris L."/>
            <person name="Duffey N."/>
            <person name="Dupes A."/>
            <person name="Elkins T."/>
            <person name="Engels R."/>
            <person name="Erickson J."/>
            <person name="Farina A."/>
            <person name="Faro S."/>
            <person name="Ferreira P."/>
            <person name="Fischer H."/>
            <person name="Fitzgerald M."/>
            <person name="Foley K."/>
            <person name="Gage D."/>
            <person name="Galagan J."/>
            <person name="Gearin G."/>
            <person name="Gnerre S."/>
            <person name="Gnirke A."/>
            <person name="Goyette A."/>
            <person name="Graham J."/>
            <person name="Grandbois E."/>
            <person name="Gyaltsen K."/>
            <person name="Hafez N."/>
            <person name="Hagopian D."/>
            <person name="Hagos B."/>
            <person name="Hall J."/>
            <person name="Hatcher B."/>
            <person name="Heller A."/>
            <person name="Higgins H."/>
            <person name="Honan T."/>
            <person name="Horn A."/>
            <person name="Houde N."/>
            <person name="Hughes L."/>
            <person name="Hulme W."/>
            <person name="Husby E."/>
            <person name="Iliev I."/>
            <person name="Jaffe D."/>
            <person name="Jones C."/>
            <person name="Kamal M."/>
            <person name="Kamat A."/>
            <person name="Kamvysselis M."/>
            <person name="Karlsson E."/>
            <person name="Kells C."/>
            <person name="Kieu A."/>
            <person name="Kisner P."/>
            <person name="Kodira C."/>
            <person name="Kulbokas E."/>
            <person name="Labutti K."/>
            <person name="Lama D."/>
            <person name="Landers T."/>
            <person name="Leger J."/>
            <person name="Levine S."/>
            <person name="Lewis D."/>
            <person name="Lewis T."/>
            <person name="Lindblad-toh K."/>
            <person name="Liu X."/>
            <person name="Lokyitsang T."/>
            <person name="Lokyitsang Y."/>
            <person name="Lucien O."/>
            <person name="Lui A."/>
            <person name="Ma L.J."/>
            <person name="Mabbitt R."/>
            <person name="Macdonald J."/>
            <person name="Maclean C."/>
            <person name="Major J."/>
            <person name="Manning J."/>
            <person name="Marabella R."/>
            <person name="Maru K."/>
            <person name="Matthews C."/>
            <person name="Mauceli E."/>
            <person name="Mccarthy M."/>
            <person name="Mcdonough S."/>
            <person name="Mcghee T."/>
            <person name="Meldrim J."/>
            <person name="Meneus L."/>
            <person name="Mesirov J."/>
            <person name="Mihalev A."/>
            <person name="Mihova T."/>
            <person name="Mikkelsen T."/>
            <person name="Mlenga V."/>
            <person name="Moru K."/>
            <person name="Mozes J."/>
            <person name="Mulrain L."/>
            <person name="Munson G."/>
            <person name="Naylor J."/>
            <person name="Newes C."/>
            <person name="Nguyen C."/>
            <person name="Nguyen N."/>
            <person name="Nguyen T."/>
            <person name="Nicol R."/>
            <person name="Nielsen C."/>
            <person name="Nizzari M."/>
            <person name="Norbu C."/>
            <person name="Norbu N."/>
            <person name="O'donnell P."/>
            <person name="Okoawo O."/>
            <person name="O'leary S."/>
            <person name="Omotosho B."/>
            <person name="O'neill K."/>
            <person name="Osman S."/>
            <person name="Parker S."/>
            <person name="Perrin D."/>
            <person name="Phunkhang P."/>
            <person name="Piqani B."/>
            <person name="Purcell S."/>
            <person name="Rachupka T."/>
            <person name="Ramasamy U."/>
            <person name="Rameau R."/>
            <person name="Ray V."/>
            <person name="Raymond C."/>
            <person name="Retta R."/>
            <person name="Richardson S."/>
            <person name="Rise C."/>
            <person name="Rodriguez J."/>
            <person name="Rogers J."/>
            <person name="Rogov P."/>
            <person name="Rutman M."/>
            <person name="Schupbach R."/>
            <person name="Seaman C."/>
            <person name="Settipalli S."/>
            <person name="Sharpe T."/>
            <person name="Sheridan J."/>
            <person name="Sherpa N."/>
            <person name="Shi J."/>
            <person name="Smirnov S."/>
            <person name="Smith C."/>
            <person name="Sougnez C."/>
            <person name="Spencer B."/>
            <person name="Stalker J."/>
            <person name="Stange-thomann N."/>
            <person name="Stavropoulos S."/>
            <person name="Stetson K."/>
            <person name="Stone C."/>
            <person name="Stone S."/>
            <person name="Stubbs M."/>
            <person name="Talamas J."/>
            <person name="Tchuinga P."/>
            <person name="Tenzing P."/>
            <person name="Tesfaye S."/>
            <person name="Theodore J."/>
            <person name="Thoulutsang Y."/>
            <person name="Topham K."/>
            <person name="Towey S."/>
            <person name="Tsamla T."/>
            <person name="Tsomo N."/>
            <person name="Vallee D."/>
            <person name="Vassiliev H."/>
            <person name="Venkataraman V."/>
            <person name="Vinson J."/>
            <person name="Vo A."/>
            <person name="Wade C."/>
            <person name="Wang S."/>
            <person name="Wangchuk T."/>
            <person name="Wangdi T."/>
            <person name="Whittaker C."/>
            <person name="Wilkinson J."/>
            <person name="Wu Y."/>
            <person name="Wyman D."/>
            <person name="Yadav S."/>
            <person name="Yang S."/>
            <person name="Yang X."/>
            <person name="Yeager S."/>
            <person name="Yee E."/>
            <person name="Young G."/>
            <person name="Zainoun J."/>
            <person name="Zembeck L."/>
            <person name="Zimmer A."/>
            <person name="Zody M."/>
            <person name="Lander E."/>
        </authorList>
    </citation>
    <scope>NUCLEOTIDE SEQUENCE [LARGE SCALE GENOMIC DNA]</scope>
</reference>
<dbReference type="GO" id="GO:0005544">
    <property type="term" value="F:calcium-dependent phospholipid binding"/>
    <property type="evidence" value="ECO:0007669"/>
    <property type="project" value="TreeGrafter"/>
</dbReference>
<feature type="domain" description="PLA2c" evidence="4">
    <location>
        <begin position="1"/>
        <end position="188"/>
    </location>
</feature>
<dbReference type="Ensembl" id="ENSCSAVT00000002108.1">
    <property type="protein sequence ID" value="ENSCSAVP00000002071.1"/>
    <property type="gene ID" value="ENSCSAVG00000001216.1"/>
</dbReference>
<evidence type="ECO:0000256" key="2">
    <source>
        <dbReference type="ARBA" id="ARBA00023098"/>
    </source>
</evidence>
<keyword evidence="3" id="KW-0442">Lipid degradation</keyword>
<dbReference type="Gene3D" id="3.40.1090.10">
    <property type="entry name" value="Cytosolic phospholipase A2 catalytic domain"/>
    <property type="match status" value="1"/>
</dbReference>
<accession>H2Y9S3</accession>
<dbReference type="OMA" id="QAWQNGM"/>
<dbReference type="InterPro" id="IPR016035">
    <property type="entry name" value="Acyl_Trfase/lysoPLipase"/>
</dbReference>
<dbReference type="PANTHER" id="PTHR10728:SF40">
    <property type="entry name" value="PATATIN FAMILY PROTEIN"/>
    <property type="match status" value="1"/>
</dbReference>
<dbReference type="STRING" id="51511.ENSCSAVP00000002071"/>
<keyword evidence="2 3" id="KW-0443">Lipid metabolism</keyword>
<sequence>MSIRRKVISVVDAGVLCNVPTDVMLRPQRATDVLIVTDFSGSPSDDKMDYSQIMVAAVQAWQNGMKFPSINFQKMVNLPPKECIVLEDVNDDECPIVIWFTLCNKTFRNLKNFKPRNSTEPIPDGETFNDFNVFTKETAYSTFDFDYTALEFDRLNEMMYHTITSHLSTIKDVLKRATEKKRKRLAAV</sequence>
<dbReference type="GO" id="GO:0046475">
    <property type="term" value="P:glycerophospholipid catabolic process"/>
    <property type="evidence" value="ECO:0007669"/>
    <property type="project" value="TreeGrafter"/>
</dbReference>